<reference evidence="1 2" key="2">
    <citation type="journal article" date="2022" name="Mol. Ecol. Resour.">
        <title>The genomes of chicory, endive, great burdock and yacon provide insights into Asteraceae paleo-polyploidization history and plant inulin production.</title>
        <authorList>
            <person name="Fan W."/>
            <person name="Wang S."/>
            <person name="Wang H."/>
            <person name="Wang A."/>
            <person name="Jiang F."/>
            <person name="Liu H."/>
            <person name="Zhao H."/>
            <person name="Xu D."/>
            <person name="Zhang Y."/>
        </authorList>
    </citation>
    <scope>NUCLEOTIDE SEQUENCE [LARGE SCALE GENOMIC DNA]</scope>
    <source>
        <strain evidence="2">cv. Niubang</strain>
    </source>
</reference>
<sequence length="310" mass="36148">MRSSNAGITDDDESVTISDDDATTETDIDVGSKEYLPRLKSFRQGEKVLAYHNHRIYEAKVLEVDSRRKRFYVHYQGWKKKWDEWVGMDRLMKHDKENLQKQKSLEKEHPLAKMMKSGRASLLKPKNPNVTRGKKRKTMSKGAASYENLIDVQIPPTLKKHLVNYCEYITHMGKLVKLPCSPNVDDILRLYLEHRSKQDGRVFDSAGEILSGLRCYFDKALPAMLLYKDERQQYEEATANEISPSKIYGAEHLLRLFVKLPEILYHANIEEETLTEVQHKLQDFLKFLQKKERLFFLSTYETPNGSCTIE</sequence>
<organism evidence="1 2">
    <name type="scientific">Arctium lappa</name>
    <name type="common">Greater burdock</name>
    <name type="synonym">Lappa major</name>
    <dbReference type="NCBI Taxonomy" id="4217"/>
    <lineage>
        <taxon>Eukaryota</taxon>
        <taxon>Viridiplantae</taxon>
        <taxon>Streptophyta</taxon>
        <taxon>Embryophyta</taxon>
        <taxon>Tracheophyta</taxon>
        <taxon>Spermatophyta</taxon>
        <taxon>Magnoliopsida</taxon>
        <taxon>eudicotyledons</taxon>
        <taxon>Gunneridae</taxon>
        <taxon>Pentapetalae</taxon>
        <taxon>asterids</taxon>
        <taxon>campanulids</taxon>
        <taxon>Asterales</taxon>
        <taxon>Asteraceae</taxon>
        <taxon>Carduoideae</taxon>
        <taxon>Cardueae</taxon>
        <taxon>Arctiinae</taxon>
        <taxon>Arctium</taxon>
    </lineage>
</organism>
<reference evidence="2" key="1">
    <citation type="journal article" date="2022" name="Mol. Ecol. Resour.">
        <title>The genomes of chicory, endive, great burdock and yacon provide insights into Asteraceae palaeo-polyploidization history and plant inulin production.</title>
        <authorList>
            <person name="Fan W."/>
            <person name="Wang S."/>
            <person name="Wang H."/>
            <person name="Wang A."/>
            <person name="Jiang F."/>
            <person name="Liu H."/>
            <person name="Zhao H."/>
            <person name="Xu D."/>
            <person name="Zhang Y."/>
        </authorList>
    </citation>
    <scope>NUCLEOTIDE SEQUENCE [LARGE SCALE GENOMIC DNA]</scope>
    <source>
        <strain evidence="2">cv. Niubang</strain>
    </source>
</reference>
<proteinExistence type="predicted"/>
<dbReference type="Proteomes" id="UP001055879">
    <property type="component" value="Linkage Group LG12"/>
</dbReference>
<accession>A0ACB8YG24</accession>
<name>A0ACB8YG24_ARCLA</name>
<evidence type="ECO:0000313" key="2">
    <source>
        <dbReference type="Proteomes" id="UP001055879"/>
    </source>
</evidence>
<evidence type="ECO:0000313" key="1">
    <source>
        <dbReference type="EMBL" id="KAI3684667.1"/>
    </source>
</evidence>
<protein>
    <submittedName>
        <fullName evidence="1">Uncharacterized protein</fullName>
    </submittedName>
</protein>
<dbReference type="EMBL" id="CM042058">
    <property type="protein sequence ID" value="KAI3684667.1"/>
    <property type="molecule type" value="Genomic_DNA"/>
</dbReference>
<keyword evidence="2" id="KW-1185">Reference proteome</keyword>
<gene>
    <name evidence="1" type="ORF">L6452_33892</name>
</gene>
<comment type="caution">
    <text evidence="1">The sequence shown here is derived from an EMBL/GenBank/DDBJ whole genome shotgun (WGS) entry which is preliminary data.</text>
</comment>